<comment type="caution">
    <text evidence="12">The sequence shown here is derived from an EMBL/GenBank/DDBJ whole genome shotgun (WGS) entry which is preliminary data.</text>
</comment>
<evidence type="ECO:0000256" key="4">
    <source>
        <dbReference type="ARBA" id="ARBA00022722"/>
    </source>
</evidence>
<dbReference type="GO" id="GO:0006302">
    <property type="term" value="P:double-strand break repair"/>
    <property type="evidence" value="ECO:0007669"/>
    <property type="project" value="TreeGrafter"/>
</dbReference>
<dbReference type="GO" id="GO:0005737">
    <property type="term" value="C:cytoplasm"/>
    <property type="evidence" value="ECO:0007669"/>
    <property type="project" value="TreeGrafter"/>
</dbReference>
<keyword evidence="4" id="KW-0540">Nuclease</keyword>
<dbReference type="PANTHER" id="PTHR15822">
    <property type="entry name" value="TRAF AND TNF RECEPTOR-ASSOCIATED PROTEIN"/>
    <property type="match status" value="1"/>
</dbReference>
<dbReference type="InterPro" id="IPR051547">
    <property type="entry name" value="TDP2-like"/>
</dbReference>
<evidence type="ECO:0000256" key="8">
    <source>
        <dbReference type="ARBA" id="ARBA00022842"/>
    </source>
</evidence>
<comment type="subcellular location">
    <subcellularLocation>
        <location evidence="3">Nucleus</location>
        <location evidence="3">PML body</location>
    </subcellularLocation>
</comment>
<dbReference type="Gene3D" id="3.60.10.10">
    <property type="entry name" value="Endonuclease/exonuclease/phosphatase"/>
    <property type="match status" value="1"/>
</dbReference>
<dbReference type="Pfam" id="PF03372">
    <property type="entry name" value="Exo_endo_phos"/>
    <property type="match status" value="1"/>
</dbReference>
<dbReference type="InterPro" id="IPR005135">
    <property type="entry name" value="Endo/exonuclease/phosphatase"/>
</dbReference>
<evidence type="ECO:0000256" key="3">
    <source>
        <dbReference type="ARBA" id="ARBA00004322"/>
    </source>
</evidence>
<evidence type="ECO:0000259" key="11">
    <source>
        <dbReference type="Pfam" id="PF03372"/>
    </source>
</evidence>
<keyword evidence="9" id="KW-0234">DNA repair</keyword>
<dbReference type="GO" id="GO:0004518">
    <property type="term" value="F:nuclease activity"/>
    <property type="evidence" value="ECO:0007669"/>
    <property type="project" value="UniProtKB-KW"/>
</dbReference>
<organism evidence="12 13">
    <name type="scientific">Clonostachys solani</name>
    <dbReference type="NCBI Taxonomy" id="160281"/>
    <lineage>
        <taxon>Eukaryota</taxon>
        <taxon>Fungi</taxon>
        <taxon>Dikarya</taxon>
        <taxon>Ascomycota</taxon>
        <taxon>Pezizomycotina</taxon>
        <taxon>Sordariomycetes</taxon>
        <taxon>Hypocreomycetidae</taxon>
        <taxon>Hypocreales</taxon>
        <taxon>Bionectriaceae</taxon>
        <taxon>Clonostachys</taxon>
    </lineage>
</organism>
<feature type="domain" description="Endonuclease/exonuclease/phosphatase" evidence="11">
    <location>
        <begin position="45"/>
        <end position="311"/>
    </location>
</feature>
<proteinExistence type="predicted"/>
<dbReference type="InterPro" id="IPR036691">
    <property type="entry name" value="Endo/exonu/phosph_ase_sf"/>
</dbReference>
<keyword evidence="8" id="KW-0460">Magnesium</keyword>
<keyword evidence="6" id="KW-0227">DNA damage</keyword>
<name>A0A9N9YYN2_9HYPO</name>
<keyword evidence="10" id="KW-0539">Nucleus</keyword>
<evidence type="ECO:0000256" key="10">
    <source>
        <dbReference type="ARBA" id="ARBA00023242"/>
    </source>
</evidence>
<dbReference type="GO" id="GO:0046872">
    <property type="term" value="F:metal ion binding"/>
    <property type="evidence" value="ECO:0007669"/>
    <property type="project" value="UniProtKB-KW"/>
</dbReference>
<keyword evidence="13" id="KW-1185">Reference proteome</keyword>
<gene>
    <name evidence="12" type="ORF">CSOL1703_00009323</name>
</gene>
<evidence type="ECO:0000313" key="12">
    <source>
        <dbReference type="EMBL" id="CAH0043386.1"/>
    </source>
</evidence>
<keyword evidence="5" id="KW-0479">Metal-binding</keyword>
<evidence type="ECO:0000256" key="1">
    <source>
        <dbReference type="ARBA" id="ARBA00001936"/>
    </source>
</evidence>
<evidence type="ECO:0000256" key="2">
    <source>
        <dbReference type="ARBA" id="ARBA00001946"/>
    </source>
</evidence>
<comment type="cofactor">
    <cofactor evidence="2">
        <name>Mg(2+)</name>
        <dbReference type="ChEBI" id="CHEBI:18420"/>
    </cofactor>
</comment>
<evidence type="ECO:0000256" key="7">
    <source>
        <dbReference type="ARBA" id="ARBA00022801"/>
    </source>
</evidence>
<sequence>MVIPKISRTLSIFKPSARRWVAAPPRLDEANLSQGVKSDSYCLSTWNINAFWPRPVARATAIINLLLSEAHLSSDIIFLQEVTQEVRSCLLRDTRIRSNYLATDAEDTTAFDDVPFATMMLLSKARFSSQGAIIGPVARFKLPSQYRRDALCTDVFLRPSTASSSTHIGIEEYCRLRLVNVHLDSLSSTLSYRKQQMACVSEILHESNSQTKQSNIGLVAGDFNAVCQEDEELAMKNGLVDAWFQLYGADAAQPQVSTDQKSKHFLGPRRLDRVAITGPLESMELQNLYPGTIPVPKPGEVKDGEVKWSDHSGLRFTFKLP</sequence>
<evidence type="ECO:0000256" key="9">
    <source>
        <dbReference type="ARBA" id="ARBA00023204"/>
    </source>
</evidence>
<dbReference type="CDD" id="cd09080">
    <property type="entry name" value="TDP2"/>
    <property type="match status" value="1"/>
</dbReference>
<accession>A0A9N9YYN2</accession>
<dbReference type="AlphaFoldDB" id="A0A9N9YYN2"/>
<protein>
    <recommendedName>
        <fullName evidence="11">Endonuclease/exonuclease/phosphatase domain-containing protein</fullName>
    </recommendedName>
</protein>
<dbReference type="OrthoDB" id="9975959at2759"/>
<evidence type="ECO:0000256" key="6">
    <source>
        <dbReference type="ARBA" id="ARBA00022763"/>
    </source>
</evidence>
<reference evidence="13" key="1">
    <citation type="submission" date="2019-06" db="EMBL/GenBank/DDBJ databases">
        <authorList>
            <person name="Broberg M."/>
        </authorList>
    </citation>
    <scope>NUCLEOTIDE SEQUENCE [LARGE SCALE GENOMIC DNA]</scope>
</reference>
<comment type="cofactor">
    <cofactor evidence="1">
        <name>Mn(2+)</name>
        <dbReference type="ChEBI" id="CHEBI:29035"/>
    </cofactor>
</comment>
<dbReference type="SUPFAM" id="SSF56219">
    <property type="entry name" value="DNase I-like"/>
    <property type="match status" value="1"/>
</dbReference>
<evidence type="ECO:0000256" key="5">
    <source>
        <dbReference type="ARBA" id="ARBA00022723"/>
    </source>
</evidence>
<dbReference type="Proteomes" id="UP000775872">
    <property type="component" value="Unassembled WGS sequence"/>
</dbReference>
<keyword evidence="7" id="KW-0378">Hydrolase</keyword>
<evidence type="ECO:0000313" key="13">
    <source>
        <dbReference type="Proteomes" id="UP000775872"/>
    </source>
</evidence>
<dbReference type="PANTHER" id="PTHR15822:SF4">
    <property type="entry name" value="TYROSYL-DNA PHOSPHODIESTERASE 2"/>
    <property type="match status" value="1"/>
</dbReference>
<dbReference type="EMBL" id="CABFOC020000003">
    <property type="protein sequence ID" value="CAH0043386.1"/>
    <property type="molecule type" value="Genomic_DNA"/>
</dbReference>
<reference evidence="12 13" key="2">
    <citation type="submission" date="2021-10" db="EMBL/GenBank/DDBJ databases">
        <authorList>
            <person name="Piombo E."/>
        </authorList>
    </citation>
    <scope>NUCLEOTIDE SEQUENCE [LARGE SCALE GENOMIC DNA]</scope>
</reference>
<dbReference type="GO" id="GO:0003697">
    <property type="term" value="F:single-stranded DNA binding"/>
    <property type="evidence" value="ECO:0007669"/>
    <property type="project" value="TreeGrafter"/>
</dbReference>
<dbReference type="GO" id="GO:0070260">
    <property type="term" value="F:5'-tyrosyl-DNA phosphodiesterase activity"/>
    <property type="evidence" value="ECO:0007669"/>
    <property type="project" value="TreeGrafter"/>
</dbReference>